<protein>
    <recommendedName>
        <fullName evidence="9">Peptidase M12B domain-containing protein</fullName>
    </recommendedName>
</protein>
<keyword evidence="4" id="KW-0732">Signal</keyword>
<dbReference type="EMBL" id="PDUG01000006">
    <property type="protein sequence ID" value="PIC19305.1"/>
    <property type="molecule type" value="Genomic_DNA"/>
</dbReference>
<comment type="caution">
    <text evidence="7">The sequence shown here is derived from an EMBL/GenBank/DDBJ whole genome shotgun (WGS) entry which is preliminary data.</text>
</comment>
<dbReference type="Gene3D" id="4.10.70.30">
    <property type="match status" value="1"/>
</dbReference>
<dbReference type="CDD" id="cd14246">
    <property type="entry name" value="ADAM17_MPD"/>
    <property type="match status" value="1"/>
</dbReference>
<feature type="active site" evidence="2">
    <location>
        <position position="378"/>
    </location>
</feature>
<feature type="chain" id="PRO_5013808157" description="Peptidase M12B domain-containing protein" evidence="4">
    <location>
        <begin position="22"/>
        <end position="714"/>
    </location>
</feature>
<dbReference type="InterPro" id="IPR036436">
    <property type="entry name" value="Disintegrin_dom_sf"/>
</dbReference>
<keyword evidence="8" id="KW-1185">Reference proteome</keyword>
<evidence type="ECO:0000313" key="8">
    <source>
        <dbReference type="Proteomes" id="UP000230233"/>
    </source>
</evidence>
<dbReference type="PANTHER" id="PTHR45702">
    <property type="entry name" value="ADAM10/ADAM17 METALLOPEPTIDASE FAMILY MEMBER"/>
    <property type="match status" value="1"/>
</dbReference>
<feature type="signal peptide" evidence="4">
    <location>
        <begin position="1"/>
        <end position="21"/>
    </location>
</feature>
<dbReference type="GO" id="GO:0006509">
    <property type="term" value="P:membrane protein ectodomain proteolysis"/>
    <property type="evidence" value="ECO:0007669"/>
    <property type="project" value="TreeGrafter"/>
</dbReference>
<evidence type="ECO:0008006" key="9">
    <source>
        <dbReference type="Google" id="ProtNLM"/>
    </source>
</evidence>
<feature type="transmembrane region" description="Helical" evidence="3">
    <location>
        <begin position="660"/>
        <end position="679"/>
    </location>
</feature>
<dbReference type="STRING" id="1611254.A0A2G5SW05"/>
<feature type="binding site" evidence="2">
    <location>
        <position position="387"/>
    </location>
    <ligand>
        <name>Zn(2+)</name>
        <dbReference type="ChEBI" id="CHEBI:29105"/>
        <note>catalytic</note>
    </ligand>
</feature>
<dbReference type="Gene3D" id="4.10.70.10">
    <property type="entry name" value="Disintegrin domain"/>
    <property type="match status" value="1"/>
</dbReference>
<sequence>MKIHITSIFIFLAVGISQSDAFNTRVKRHAPVIFQKSTRSSIIYFDFLGQEYVIDLVPNHSAFHQKFKVYTQNGPQFVAREEYIGTVREPRKGTGVLTHLENGEYIGILYFDNDTLHLEPAYPHGLSEDVGNIVGYFGSDVDLKLDLAAIPHRYQVSFRPSNPLLKHKRAINIASSTSPTTRTTRSDVHNEKRNRCSLKLVADYSFYSIFGKNNTGIVTKFLVNMIARVNEIYNPVNWDVGREEGISGRGRFQNMGFSIKEIKVLDRPNASDAHYNSYSRQWESEKLLKEFAFAEGSKDFCLVHLVTARTFKETSTLGLAYLSHRTWDDTAGGICSKPETFNGKIAYINVLLSTCFANMEQSTYPLITKEIDIVVSHEYGHAWGANHDSTMVSDDPDVDECSPNDQDGGKYLMSPYAQRGYDQNNVEKKKLQLIIVILQLFSPCSIKSIREVLINKYSGCLEEEMNSFCGNGIVEDGEECDNGVETDEQEVSCCDKFCRLSVGAKCSPLNHICCTPTCQFHNSSHVCLPGDPLLCKADALCNGLTGECPPAPPVADQQECLEGGECSNGVCLPFCEKKSIGQKSCICEDLEISCRRCCRDQNGTCSPVPGPVYLRDGIRCSKGTCRDRKCVNEAVDNVRNYFLAPFQSTGGLFVFLKTHVVLIAIITISMIFAAAYSIVKCNEHNISKLREEDRAVPLRKVHVSADVFNPGYQE</sequence>
<feature type="domain" description="Peptidase M12B" evidence="6">
    <location>
        <begin position="194"/>
        <end position="465"/>
    </location>
</feature>
<dbReference type="InterPro" id="IPR001590">
    <property type="entry name" value="Peptidase_M12B"/>
</dbReference>
<evidence type="ECO:0000259" key="5">
    <source>
        <dbReference type="PROSITE" id="PS50214"/>
    </source>
</evidence>
<feature type="binding site" evidence="2">
    <location>
        <position position="377"/>
    </location>
    <ligand>
        <name>Zn(2+)</name>
        <dbReference type="ChEBI" id="CHEBI:29105"/>
        <note>catalytic</note>
    </ligand>
</feature>
<dbReference type="GO" id="GO:0046872">
    <property type="term" value="F:metal ion binding"/>
    <property type="evidence" value="ECO:0007669"/>
    <property type="project" value="UniProtKB-KW"/>
</dbReference>
<dbReference type="PROSITE" id="PS50215">
    <property type="entry name" value="ADAM_MEPRO"/>
    <property type="match status" value="1"/>
</dbReference>
<feature type="binding site" evidence="2">
    <location>
        <position position="381"/>
    </location>
    <ligand>
        <name>Zn(2+)</name>
        <dbReference type="ChEBI" id="CHEBI:29105"/>
        <note>catalytic</note>
    </ligand>
</feature>
<gene>
    <name evidence="7" type="primary">Cni-adm-4</name>
    <name evidence="7" type="synonym">Cnig_chr_X.g24901</name>
    <name evidence="7" type="ORF">B9Z55_024901</name>
</gene>
<name>A0A2G5SW05_9PELO</name>
<dbReference type="FunFam" id="4.10.70.10:FF:000003">
    <property type="entry name" value="Disintegrin and metalloproteinase domain-containing protein 17"/>
    <property type="match status" value="1"/>
</dbReference>
<dbReference type="GO" id="GO:0007219">
    <property type="term" value="P:Notch signaling pathway"/>
    <property type="evidence" value="ECO:0007669"/>
    <property type="project" value="TreeGrafter"/>
</dbReference>
<organism evidence="7 8">
    <name type="scientific">Caenorhabditis nigoni</name>
    <dbReference type="NCBI Taxonomy" id="1611254"/>
    <lineage>
        <taxon>Eukaryota</taxon>
        <taxon>Metazoa</taxon>
        <taxon>Ecdysozoa</taxon>
        <taxon>Nematoda</taxon>
        <taxon>Chromadorea</taxon>
        <taxon>Rhabditida</taxon>
        <taxon>Rhabditina</taxon>
        <taxon>Rhabditomorpha</taxon>
        <taxon>Rhabditoidea</taxon>
        <taxon>Rhabditidae</taxon>
        <taxon>Peloderinae</taxon>
        <taxon>Caenorhabditis</taxon>
    </lineage>
</organism>
<evidence type="ECO:0000256" key="2">
    <source>
        <dbReference type="PROSITE-ProRule" id="PRU00276"/>
    </source>
</evidence>
<accession>A0A2G5SW05</accession>
<keyword evidence="1" id="KW-1015">Disulfide bond</keyword>
<feature type="domain" description="Disintegrin" evidence="5">
    <location>
        <begin position="466"/>
        <end position="556"/>
    </location>
</feature>
<dbReference type="SUPFAM" id="SSF57552">
    <property type="entry name" value="Blood coagulation inhibitor (disintegrin)"/>
    <property type="match status" value="1"/>
</dbReference>
<dbReference type="InterPro" id="IPR024079">
    <property type="entry name" value="MetalloPept_cat_dom_sf"/>
</dbReference>
<comment type="caution">
    <text evidence="2">Lacks conserved residue(s) required for the propagation of feature annotation.</text>
</comment>
<dbReference type="GO" id="GO:0005886">
    <property type="term" value="C:plasma membrane"/>
    <property type="evidence" value="ECO:0007669"/>
    <property type="project" value="TreeGrafter"/>
</dbReference>
<reference evidence="8" key="1">
    <citation type="submission" date="2017-10" db="EMBL/GenBank/DDBJ databases">
        <title>Rapid genome shrinkage in a self-fertile nematode reveals novel sperm competition proteins.</title>
        <authorList>
            <person name="Yin D."/>
            <person name="Schwarz E.M."/>
            <person name="Thomas C.G."/>
            <person name="Felde R.L."/>
            <person name="Korf I.F."/>
            <person name="Cutter A.D."/>
            <person name="Schartner C.M."/>
            <person name="Ralston E.J."/>
            <person name="Meyer B.J."/>
            <person name="Haag E.S."/>
        </authorList>
    </citation>
    <scope>NUCLEOTIDE SEQUENCE [LARGE SCALE GENOMIC DNA]</scope>
    <source>
        <strain evidence="8">JU1422</strain>
    </source>
</reference>
<dbReference type="Gene3D" id="3.40.390.10">
    <property type="entry name" value="Collagenase (Catalytic Domain)"/>
    <property type="match status" value="1"/>
</dbReference>
<dbReference type="Pfam" id="PF13574">
    <property type="entry name" value="Reprolysin_2"/>
    <property type="match status" value="1"/>
</dbReference>
<dbReference type="AlphaFoldDB" id="A0A2G5SW05"/>
<evidence type="ECO:0000259" key="6">
    <source>
        <dbReference type="PROSITE" id="PS50215"/>
    </source>
</evidence>
<dbReference type="PROSITE" id="PS50214">
    <property type="entry name" value="DISINTEGRIN_2"/>
    <property type="match status" value="1"/>
</dbReference>
<dbReference type="InterPro" id="IPR032029">
    <property type="entry name" value="ADAM17_MPD"/>
</dbReference>
<proteinExistence type="predicted"/>
<keyword evidence="3" id="KW-1133">Transmembrane helix</keyword>
<dbReference type="SUPFAM" id="SSF55486">
    <property type="entry name" value="Metalloproteases ('zincins'), catalytic domain"/>
    <property type="match status" value="1"/>
</dbReference>
<evidence type="ECO:0000256" key="1">
    <source>
        <dbReference type="ARBA" id="ARBA00023157"/>
    </source>
</evidence>
<keyword evidence="2" id="KW-0479">Metal-binding</keyword>
<evidence type="ECO:0000256" key="4">
    <source>
        <dbReference type="SAM" id="SignalP"/>
    </source>
</evidence>
<dbReference type="Proteomes" id="UP000230233">
    <property type="component" value="Chromosome X"/>
</dbReference>
<dbReference type="InterPro" id="IPR051489">
    <property type="entry name" value="ADAM_Metalloproteinase"/>
</dbReference>
<dbReference type="Pfam" id="PF00200">
    <property type="entry name" value="Disintegrin"/>
    <property type="match status" value="1"/>
</dbReference>
<dbReference type="GO" id="GO:0004222">
    <property type="term" value="F:metalloendopeptidase activity"/>
    <property type="evidence" value="ECO:0007669"/>
    <property type="project" value="InterPro"/>
</dbReference>
<dbReference type="OrthoDB" id="2131567at2759"/>
<keyword evidence="3" id="KW-0812">Transmembrane</keyword>
<evidence type="ECO:0000313" key="7">
    <source>
        <dbReference type="EMBL" id="PIC19305.1"/>
    </source>
</evidence>
<keyword evidence="3" id="KW-0472">Membrane</keyword>
<evidence type="ECO:0000256" key="3">
    <source>
        <dbReference type="SAM" id="Phobius"/>
    </source>
</evidence>
<dbReference type="PANTHER" id="PTHR45702:SF6">
    <property type="entry name" value="DISINTEGRIN AND METALLOPROTEINASE DOMAIN-CONTAINING PROTEIN 17"/>
    <property type="match status" value="1"/>
</dbReference>
<dbReference type="SMART" id="SM00050">
    <property type="entry name" value="DISIN"/>
    <property type="match status" value="1"/>
</dbReference>
<dbReference type="Pfam" id="PF16698">
    <property type="entry name" value="ADAM17_MPD"/>
    <property type="match status" value="1"/>
</dbReference>
<dbReference type="InterPro" id="IPR001762">
    <property type="entry name" value="Disintegrin_dom"/>
</dbReference>
<keyword evidence="2" id="KW-0862">Zinc</keyword>